<keyword evidence="3" id="KW-0548">Nucleotidyltransferase</keyword>
<dbReference type="SUPFAM" id="SSF50447">
    <property type="entry name" value="Translation proteins"/>
    <property type="match status" value="1"/>
</dbReference>
<dbReference type="GO" id="GO:0005525">
    <property type="term" value="F:GTP binding"/>
    <property type="evidence" value="ECO:0007669"/>
    <property type="project" value="UniProtKB-KW"/>
</dbReference>
<dbReference type="InterPro" id="IPR000795">
    <property type="entry name" value="T_Tr_GTP-bd_dom"/>
</dbReference>
<dbReference type="EMBL" id="JAGEOJ010000003">
    <property type="protein sequence ID" value="MBO2447193.1"/>
    <property type="molecule type" value="Genomic_DNA"/>
</dbReference>
<dbReference type="Pfam" id="PF22594">
    <property type="entry name" value="GTP-eEF1A_C"/>
    <property type="match status" value="1"/>
</dbReference>
<evidence type="ECO:0000256" key="6">
    <source>
        <dbReference type="ARBA" id="ARBA00023134"/>
    </source>
</evidence>
<dbReference type="InterPro" id="IPR009001">
    <property type="entry name" value="Transl_elong_EF1A/Init_IF2_C"/>
</dbReference>
<dbReference type="InterPro" id="IPR031157">
    <property type="entry name" value="G_TR_CS"/>
</dbReference>
<dbReference type="InterPro" id="IPR027417">
    <property type="entry name" value="P-loop_NTPase"/>
</dbReference>
<evidence type="ECO:0000256" key="1">
    <source>
        <dbReference type="ARBA" id="ARBA00012391"/>
    </source>
</evidence>
<dbReference type="GO" id="GO:0003924">
    <property type="term" value="F:GTPase activity"/>
    <property type="evidence" value="ECO:0007669"/>
    <property type="project" value="InterPro"/>
</dbReference>
<gene>
    <name evidence="8" type="ORF">J4573_08865</name>
</gene>
<dbReference type="Gene3D" id="3.40.50.300">
    <property type="entry name" value="P-loop containing nucleotide triphosphate hydrolases"/>
    <property type="match status" value="1"/>
</dbReference>
<sequence length="420" mass="46551">MDILRFATAGSVDDGKSTLIGRLLFDSKSIFEDQLEAVERASADRGEELTNLALLTDGLRAEREQGITIDVAYRYFATPRRKFIIADTPGHMQYTRNMVTGASTADLAVVLVDARKGILEQSRRHALIATLLRVPHLVVAVNKMDLVDYDKGVFDKAVEEFTAFASKLEIGDLTFIPLSALYGDNVVERSMNMPWYEGPSLLHHLEHVHIASDRNLIDVRFPVQYVIRPHASTDLELHDYRGYAGQVAGGVLKPGDEVVHLPSGLTTTITHIDGLAGPLDEAYAPMSVTLRLADELDISRGDMIARPNNRPETAQDLDAMVCWMTPDLRLAPRMKLIIKHTTRTARAMVKDLNYRLDVNTLHRDERATALGLNEIGRISLRVTQPLFVDDYGRNRLTGGFILIDEATNNTVGAGMLTGHG</sequence>
<dbReference type="PROSITE" id="PS00301">
    <property type="entry name" value="G_TR_1"/>
    <property type="match status" value="1"/>
</dbReference>
<dbReference type="NCBIfam" id="TIGR02034">
    <property type="entry name" value="CysN"/>
    <property type="match status" value="1"/>
</dbReference>
<comment type="caution">
    <text evidence="8">The sequence shown here is derived from an EMBL/GenBank/DDBJ whole genome shotgun (WGS) entry which is preliminary data.</text>
</comment>
<dbReference type="AlphaFoldDB" id="A0A939P7S8"/>
<dbReference type="GO" id="GO:0006790">
    <property type="term" value="P:sulfur compound metabolic process"/>
    <property type="evidence" value="ECO:0007669"/>
    <property type="project" value="InterPro"/>
</dbReference>
<evidence type="ECO:0000256" key="2">
    <source>
        <dbReference type="ARBA" id="ARBA00022679"/>
    </source>
</evidence>
<keyword evidence="9" id="KW-1185">Reference proteome</keyword>
<reference evidence="8" key="1">
    <citation type="submission" date="2021-03" db="EMBL/GenBank/DDBJ databases">
        <authorList>
            <person name="Kanchanasin P."/>
            <person name="Saeng-In P."/>
            <person name="Phongsopitanun W."/>
            <person name="Yuki M."/>
            <person name="Kudo T."/>
            <person name="Ohkuma M."/>
            <person name="Tanasupawat S."/>
        </authorList>
    </citation>
    <scope>NUCLEOTIDE SEQUENCE</scope>
    <source>
        <strain evidence="8">GKU 128</strain>
    </source>
</reference>
<organism evidence="8 9">
    <name type="scientific">Actinomadura barringtoniae</name>
    <dbReference type="NCBI Taxonomy" id="1427535"/>
    <lineage>
        <taxon>Bacteria</taxon>
        <taxon>Bacillati</taxon>
        <taxon>Actinomycetota</taxon>
        <taxon>Actinomycetes</taxon>
        <taxon>Streptosporangiales</taxon>
        <taxon>Thermomonosporaceae</taxon>
        <taxon>Actinomadura</taxon>
    </lineage>
</organism>
<evidence type="ECO:0000259" key="7">
    <source>
        <dbReference type="PROSITE" id="PS51722"/>
    </source>
</evidence>
<dbReference type="InterPro" id="IPR041757">
    <property type="entry name" value="CysN_GTP-bd"/>
</dbReference>
<name>A0A939P7S8_9ACTN</name>
<keyword evidence="4" id="KW-0547">Nucleotide-binding</keyword>
<dbReference type="InterPro" id="IPR005225">
    <property type="entry name" value="Small_GTP-bd"/>
</dbReference>
<dbReference type="SUPFAM" id="SSF52540">
    <property type="entry name" value="P-loop containing nucleoside triphosphate hydrolases"/>
    <property type="match status" value="1"/>
</dbReference>
<dbReference type="EC" id="2.7.7.4" evidence="1"/>
<dbReference type="CDD" id="cd04095">
    <property type="entry name" value="CysN_NoDQ_III"/>
    <property type="match status" value="1"/>
</dbReference>
<dbReference type="CDD" id="cd04166">
    <property type="entry name" value="CysN_ATPS"/>
    <property type="match status" value="1"/>
</dbReference>
<dbReference type="InterPro" id="IPR044138">
    <property type="entry name" value="CysN_II"/>
</dbReference>
<dbReference type="SUPFAM" id="SSF50465">
    <property type="entry name" value="EF-Tu/eEF-1alpha/eIF2-gamma C-terminal domain"/>
    <property type="match status" value="1"/>
</dbReference>
<feature type="domain" description="Tr-type G" evidence="7">
    <location>
        <begin position="1"/>
        <end position="214"/>
    </location>
</feature>
<keyword evidence="2" id="KW-0808">Transferase</keyword>
<evidence type="ECO:0000313" key="9">
    <source>
        <dbReference type="Proteomes" id="UP000669179"/>
    </source>
</evidence>
<protein>
    <recommendedName>
        <fullName evidence="1">sulfate adenylyltransferase</fullName>
        <ecNumber evidence="1">2.7.7.4</ecNumber>
    </recommendedName>
</protein>
<proteinExistence type="predicted"/>
<dbReference type="InterPro" id="IPR054696">
    <property type="entry name" value="GTP-eEF1A_C"/>
</dbReference>
<accession>A0A939P7S8</accession>
<dbReference type="NCBIfam" id="TIGR00231">
    <property type="entry name" value="small_GTP"/>
    <property type="match status" value="1"/>
</dbReference>
<keyword evidence="6" id="KW-0342">GTP-binding</keyword>
<dbReference type="PRINTS" id="PR00315">
    <property type="entry name" value="ELONGATNFCT"/>
</dbReference>
<dbReference type="Pfam" id="PF00009">
    <property type="entry name" value="GTP_EFTU"/>
    <property type="match status" value="1"/>
</dbReference>
<dbReference type="Proteomes" id="UP000669179">
    <property type="component" value="Unassembled WGS sequence"/>
</dbReference>
<dbReference type="PROSITE" id="PS51722">
    <property type="entry name" value="G_TR_2"/>
    <property type="match status" value="1"/>
</dbReference>
<evidence type="ECO:0000256" key="3">
    <source>
        <dbReference type="ARBA" id="ARBA00022695"/>
    </source>
</evidence>
<dbReference type="GO" id="GO:0005524">
    <property type="term" value="F:ATP binding"/>
    <property type="evidence" value="ECO:0007669"/>
    <property type="project" value="UniProtKB-KW"/>
</dbReference>
<dbReference type="InterPro" id="IPR050100">
    <property type="entry name" value="TRAFAC_GTPase_members"/>
</dbReference>
<dbReference type="GO" id="GO:0004781">
    <property type="term" value="F:sulfate adenylyltransferase (ATP) activity"/>
    <property type="evidence" value="ECO:0007669"/>
    <property type="project" value="UniProtKB-EC"/>
</dbReference>
<keyword evidence="5" id="KW-0067">ATP-binding</keyword>
<evidence type="ECO:0000256" key="4">
    <source>
        <dbReference type="ARBA" id="ARBA00022741"/>
    </source>
</evidence>
<dbReference type="RefSeq" id="WP_208254789.1">
    <property type="nucleotide sequence ID" value="NZ_JAGEOJ010000003.1"/>
</dbReference>
<dbReference type="CDD" id="cd03695">
    <property type="entry name" value="CysN_NodQ_II"/>
    <property type="match status" value="1"/>
</dbReference>
<dbReference type="FunFam" id="3.40.50.300:FF:000119">
    <property type="entry name" value="Sulfate adenylyltransferase subunit 1"/>
    <property type="match status" value="1"/>
</dbReference>
<dbReference type="InterPro" id="IPR011779">
    <property type="entry name" value="SO4_adenylTrfase_lsu"/>
</dbReference>
<dbReference type="Gene3D" id="2.40.30.10">
    <property type="entry name" value="Translation factors"/>
    <property type="match status" value="2"/>
</dbReference>
<dbReference type="PANTHER" id="PTHR23115">
    <property type="entry name" value="TRANSLATION FACTOR"/>
    <property type="match status" value="1"/>
</dbReference>
<dbReference type="InterPro" id="IPR009000">
    <property type="entry name" value="Transl_B-barrel_sf"/>
</dbReference>
<evidence type="ECO:0000313" key="8">
    <source>
        <dbReference type="EMBL" id="MBO2447193.1"/>
    </source>
</evidence>
<evidence type="ECO:0000256" key="5">
    <source>
        <dbReference type="ARBA" id="ARBA00022840"/>
    </source>
</evidence>
<dbReference type="InterPro" id="IPR044139">
    <property type="entry name" value="CysN_NoDQ_III"/>
</dbReference>